<evidence type="ECO:0000313" key="6">
    <source>
        <dbReference type="EMBL" id="MPL82854.1"/>
    </source>
</evidence>
<evidence type="ECO:0000256" key="1">
    <source>
        <dbReference type="ARBA" id="ARBA00009437"/>
    </source>
</evidence>
<evidence type="ECO:0000259" key="5">
    <source>
        <dbReference type="PROSITE" id="PS50931"/>
    </source>
</evidence>
<dbReference type="InterPro" id="IPR050176">
    <property type="entry name" value="LTTR"/>
</dbReference>
<sequence length="291" mass="31166">MMARNLDLAALRAVLVVTEAGSVTRAAALLNLTQSAVSMQIRRLEEALGVALFNRRARRLEPTVEGQCLVTYARRMLALNDEALEALGLTEEIEEIRLGVPPDIVAPQIPAILRMMAVQAPRLRITLTTHASRELRVRHEAGDLDLILTTETAPGPGGEVLDERRLVWLGAPGLRAEHERPLRIAFAEICAFRPIAIAALDGAGIAWRNAMEGDSEQVVDATVAAGLGVSVRLEGYYPPGCMELGPDAGLPDLGRSCICLYDGGRVRGAIADALRAEIVRAYRPAAASAAA</sequence>
<dbReference type="PROSITE" id="PS50931">
    <property type="entry name" value="HTH_LYSR"/>
    <property type="match status" value="1"/>
</dbReference>
<reference evidence="6" key="1">
    <citation type="submission" date="2019-08" db="EMBL/GenBank/DDBJ databases">
        <authorList>
            <person name="Kucharzyk K."/>
            <person name="Murdoch R.W."/>
            <person name="Higgins S."/>
            <person name="Loffler F."/>
        </authorList>
    </citation>
    <scope>NUCLEOTIDE SEQUENCE</scope>
</reference>
<dbReference type="PANTHER" id="PTHR30579">
    <property type="entry name" value="TRANSCRIPTIONAL REGULATOR"/>
    <property type="match status" value="1"/>
</dbReference>
<dbReference type="EMBL" id="VSSQ01000168">
    <property type="protein sequence ID" value="MPL82854.1"/>
    <property type="molecule type" value="Genomic_DNA"/>
</dbReference>
<proteinExistence type="inferred from homology"/>
<dbReference type="GO" id="GO:0003700">
    <property type="term" value="F:DNA-binding transcription factor activity"/>
    <property type="evidence" value="ECO:0007669"/>
    <property type="project" value="InterPro"/>
</dbReference>
<dbReference type="PANTHER" id="PTHR30579:SF7">
    <property type="entry name" value="HTH-TYPE TRANSCRIPTIONAL REGULATOR LRHA-RELATED"/>
    <property type="match status" value="1"/>
</dbReference>
<dbReference type="Pfam" id="PF00126">
    <property type="entry name" value="HTH_1"/>
    <property type="match status" value="1"/>
</dbReference>
<evidence type="ECO:0000256" key="2">
    <source>
        <dbReference type="ARBA" id="ARBA00023015"/>
    </source>
</evidence>
<dbReference type="Gene3D" id="3.40.190.10">
    <property type="entry name" value="Periplasmic binding protein-like II"/>
    <property type="match status" value="2"/>
</dbReference>
<dbReference type="InterPro" id="IPR036388">
    <property type="entry name" value="WH-like_DNA-bd_sf"/>
</dbReference>
<comment type="similarity">
    <text evidence="1">Belongs to the LysR transcriptional regulatory family.</text>
</comment>
<keyword evidence="4" id="KW-0804">Transcription</keyword>
<dbReference type="Pfam" id="PF03466">
    <property type="entry name" value="LysR_substrate"/>
    <property type="match status" value="1"/>
</dbReference>
<dbReference type="GO" id="GO:0003677">
    <property type="term" value="F:DNA binding"/>
    <property type="evidence" value="ECO:0007669"/>
    <property type="project" value="UniProtKB-KW"/>
</dbReference>
<dbReference type="PRINTS" id="PR00039">
    <property type="entry name" value="HTHLYSR"/>
</dbReference>
<dbReference type="InterPro" id="IPR036390">
    <property type="entry name" value="WH_DNA-bd_sf"/>
</dbReference>
<comment type="caution">
    <text evidence="6">The sequence shown here is derived from an EMBL/GenBank/DDBJ whole genome shotgun (WGS) entry which is preliminary data.</text>
</comment>
<dbReference type="AlphaFoldDB" id="A0A644UVE8"/>
<organism evidence="6">
    <name type="scientific">bioreactor metagenome</name>
    <dbReference type="NCBI Taxonomy" id="1076179"/>
    <lineage>
        <taxon>unclassified sequences</taxon>
        <taxon>metagenomes</taxon>
        <taxon>ecological metagenomes</taxon>
    </lineage>
</organism>
<name>A0A644UVE8_9ZZZZ</name>
<dbReference type="Gene3D" id="1.10.10.10">
    <property type="entry name" value="Winged helix-like DNA-binding domain superfamily/Winged helix DNA-binding domain"/>
    <property type="match status" value="1"/>
</dbReference>
<evidence type="ECO:0000256" key="3">
    <source>
        <dbReference type="ARBA" id="ARBA00023125"/>
    </source>
</evidence>
<dbReference type="FunFam" id="1.10.10.10:FF:000001">
    <property type="entry name" value="LysR family transcriptional regulator"/>
    <property type="match status" value="1"/>
</dbReference>
<dbReference type="InterPro" id="IPR005119">
    <property type="entry name" value="LysR_subst-bd"/>
</dbReference>
<dbReference type="InterPro" id="IPR000847">
    <property type="entry name" value="LysR_HTH_N"/>
</dbReference>
<protein>
    <submittedName>
        <fullName evidence="6">HTH-type transcriptional regulator GltC</fullName>
    </submittedName>
</protein>
<keyword evidence="2" id="KW-0805">Transcription regulation</keyword>
<feature type="domain" description="HTH lysR-type" evidence="5">
    <location>
        <begin position="6"/>
        <end position="63"/>
    </location>
</feature>
<evidence type="ECO:0000256" key="4">
    <source>
        <dbReference type="ARBA" id="ARBA00023163"/>
    </source>
</evidence>
<keyword evidence="3" id="KW-0238">DNA-binding</keyword>
<accession>A0A644UVE8</accession>
<gene>
    <name evidence="6" type="primary">gltC_10</name>
    <name evidence="6" type="ORF">SDC9_28803</name>
</gene>
<dbReference type="SUPFAM" id="SSF46785">
    <property type="entry name" value="Winged helix' DNA-binding domain"/>
    <property type="match status" value="1"/>
</dbReference>
<dbReference type="SUPFAM" id="SSF53850">
    <property type="entry name" value="Periplasmic binding protein-like II"/>
    <property type="match status" value="1"/>
</dbReference>